<dbReference type="EMBL" id="SMKV01000018">
    <property type="protein sequence ID" value="TDC91523.1"/>
    <property type="molecule type" value="Genomic_DNA"/>
</dbReference>
<protein>
    <submittedName>
        <fullName evidence="2">Uncharacterized protein</fullName>
    </submittedName>
</protein>
<dbReference type="AlphaFoldDB" id="A0A4R4USD1"/>
<evidence type="ECO:0000313" key="3">
    <source>
        <dbReference type="Proteomes" id="UP000294744"/>
    </source>
</evidence>
<dbReference type="RefSeq" id="WP_132624200.1">
    <property type="nucleotide sequence ID" value="NZ_SMKV01000018.1"/>
</dbReference>
<keyword evidence="3" id="KW-1185">Reference proteome</keyword>
<proteinExistence type="predicted"/>
<reference evidence="2 3" key="1">
    <citation type="submission" date="2019-03" db="EMBL/GenBank/DDBJ databases">
        <title>Draft genome sequences of novel Actinobacteria.</title>
        <authorList>
            <person name="Sahin N."/>
            <person name="Ay H."/>
            <person name="Saygin H."/>
        </authorList>
    </citation>
    <scope>NUCLEOTIDE SEQUENCE [LARGE SCALE GENOMIC DNA]</scope>
    <source>
        <strain evidence="2 3">16K404</strain>
    </source>
</reference>
<evidence type="ECO:0000256" key="1">
    <source>
        <dbReference type="SAM" id="MobiDB-lite"/>
    </source>
</evidence>
<dbReference type="OrthoDB" id="7505659at2"/>
<organism evidence="2 3">
    <name type="scientific">Saccharopolyspora aridisoli</name>
    <dbReference type="NCBI Taxonomy" id="2530385"/>
    <lineage>
        <taxon>Bacteria</taxon>
        <taxon>Bacillati</taxon>
        <taxon>Actinomycetota</taxon>
        <taxon>Actinomycetes</taxon>
        <taxon>Pseudonocardiales</taxon>
        <taxon>Pseudonocardiaceae</taxon>
        <taxon>Saccharopolyspora</taxon>
    </lineage>
</organism>
<feature type="region of interest" description="Disordered" evidence="1">
    <location>
        <begin position="1"/>
        <end position="29"/>
    </location>
</feature>
<gene>
    <name evidence="2" type="ORF">E1161_16510</name>
</gene>
<name>A0A4R4USD1_9PSEU</name>
<dbReference type="Proteomes" id="UP000294744">
    <property type="component" value="Unassembled WGS sequence"/>
</dbReference>
<evidence type="ECO:0000313" key="2">
    <source>
        <dbReference type="EMBL" id="TDC91523.1"/>
    </source>
</evidence>
<sequence>MAGISTPPAELDAADDPSQLRTPPTLPKAPATVCPRRVGCWALSTCHLERALQFDDYVTKQTALMLSAPSESEHRDRYEHLL</sequence>
<comment type="caution">
    <text evidence="2">The sequence shown here is derived from an EMBL/GenBank/DDBJ whole genome shotgun (WGS) entry which is preliminary data.</text>
</comment>
<accession>A0A4R4USD1</accession>